<dbReference type="Proteomes" id="UP000399692">
    <property type="component" value="Unassembled WGS sequence"/>
</dbReference>
<evidence type="ECO:0000256" key="1">
    <source>
        <dbReference type="SAM" id="Phobius"/>
    </source>
</evidence>
<feature type="transmembrane region" description="Helical" evidence="1">
    <location>
        <begin position="72"/>
        <end position="96"/>
    </location>
</feature>
<gene>
    <name evidence="2" type="ORF">PS631_01259</name>
</gene>
<feature type="transmembrane region" description="Helical" evidence="1">
    <location>
        <begin position="6"/>
        <end position="27"/>
    </location>
</feature>
<organism evidence="2 3">
    <name type="scientific">Pseudomonas fluorescens</name>
    <dbReference type="NCBI Taxonomy" id="294"/>
    <lineage>
        <taxon>Bacteria</taxon>
        <taxon>Pseudomonadati</taxon>
        <taxon>Pseudomonadota</taxon>
        <taxon>Gammaproteobacteria</taxon>
        <taxon>Pseudomonadales</taxon>
        <taxon>Pseudomonadaceae</taxon>
        <taxon>Pseudomonas</taxon>
    </lineage>
</organism>
<evidence type="ECO:0000313" key="2">
    <source>
        <dbReference type="EMBL" id="VVM60394.1"/>
    </source>
</evidence>
<evidence type="ECO:0008006" key="4">
    <source>
        <dbReference type="Google" id="ProtNLM"/>
    </source>
</evidence>
<protein>
    <recommendedName>
        <fullName evidence="4">DUF2165 domain-containing protein</fullName>
    </recommendedName>
</protein>
<keyword evidence="1" id="KW-1133">Transmembrane helix</keyword>
<feature type="transmembrane region" description="Helical" evidence="1">
    <location>
        <begin position="108"/>
        <end position="131"/>
    </location>
</feature>
<dbReference type="OrthoDB" id="4230235at2"/>
<keyword evidence="1" id="KW-0812">Transmembrane</keyword>
<evidence type="ECO:0000313" key="3">
    <source>
        <dbReference type="Proteomes" id="UP000399692"/>
    </source>
</evidence>
<feature type="transmembrane region" description="Helical" evidence="1">
    <location>
        <begin position="143"/>
        <end position="160"/>
    </location>
</feature>
<dbReference type="AlphaFoldDB" id="A0A5E6QVI3"/>
<name>A0A5E6QVI3_PSEFL</name>
<sequence precursor="true">MSLDSSVWLFQSLYAVGLAIWLTIAVIDNLRGFRELVHAVGVTMSMTSLQQPPAIHSILSERALTSVRWHRLTVSVLLVLKCVALLACWIGCYLLLIGGGLEQARPWLNVALSAFTGCLLAMHLGGLWFAYWIREDDLQRGHLALLIWTLGSFFLFNGRWA</sequence>
<proteinExistence type="predicted"/>
<accession>A0A5E6QVI3</accession>
<dbReference type="InterPro" id="IPR018681">
    <property type="entry name" value="DUF2165_transmembrane"/>
</dbReference>
<reference evidence="2 3" key="1">
    <citation type="submission" date="2019-09" db="EMBL/GenBank/DDBJ databases">
        <authorList>
            <person name="Chandra G."/>
            <person name="Truman W A."/>
        </authorList>
    </citation>
    <scope>NUCLEOTIDE SEQUENCE [LARGE SCALE GENOMIC DNA]</scope>
    <source>
        <strain evidence="2">PS631</strain>
    </source>
</reference>
<keyword evidence="1" id="KW-0472">Membrane</keyword>
<dbReference type="EMBL" id="CABVHF010000002">
    <property type="protein sequence ID" value="VVM60394.1"/>
    <property type="molecule type" value="Genomic_DNA"/>
</dbReference>
<dbReference type="Pfam" id="PF09933">
    <property type="entry name" value="DUF2165"/>
    <property type="match status" value="1"/>
</dbReference>